<evidence type="ECO:0000313" key="2">
    <source>
        <dbReference type="Proteomes" id="UP000326702"/>
    </source>
</evidence>
<protein>
    <submittedName>
        <fullName evidence="1">Uncharacterized protein</fullName>
    </submittedName>
</protein>
<accession>A0A5P9QCZ4</accession>
<sequence length="175" mass="18662">MTDPTDFSLPDPLEDAHDAIQKLGAAIQAAELNVAQLPDTSVSSNLLLGFGDDGYVLVTVVSGNEVTTYLTTGAAADLDHDRLAALEFANARTRENPALPVFLHDGGDEHWDFLVQQSHPTAILTENPGFLRGMIQANIARTVAVREALGGSTLGGRAYEATPEDLQRLAQRAIV</sequence>
<dbReference type="AlphaFoldDB" id="A0A5P9QCZ4"/>
<keyword evidence="2" id="KW-1185">Reference proteome</keyword>
<name>A0A5P9QCZ4_9MICO</name>
<evidence type="ECO:0000313" key="1">
    <source>
        <dbReference type="EMBL" id="QFU99247.1"/>
    </source>
</evidence>
<dbReference type="Proteomes" id="UP000326702">
    <property type="component" value="Chromosome"/>
</dbReference>
<organism evidence="1 2">
    <name type="scientific">Luteimicrobium xylanilyticum</name>
    <dbReference type="NCBI Taxonomy" id="1133546"/>
    <lineage>
        <taxon>Bacteria</taxon>
        <taxon>Bacillati</taxon>
        <taxon>Actinomycetota</taxon>
        <taxon>Actinomycetes</taxon>
        <taxon>Micrococcales</taxon>
        <taxon>Luteimicrobium</taxon>
    </lineage>
</organism>
<proteinExistence type="predicted"/>
<dbReference type="EMBL" id="CP045529">
    <property type="protein sequence ID" value="QFU99247.1"/>
    <property type="molecule type" value="Genomic_DNA"/>
</dbReference>
<dbReference type="KEGG" id="lxl:KDY119_02774"/>
<gene>
    <name evidence="1" type="ORF">KDY119_02774</name>
</gene>
<reference evidence="1 2" key="1">
    <citation type="submission" date="2019-10" db="EMBL/GenBank/DDBJ databases">
        <title>Genome sequence of Luteimicrobium xylanilyticum HY-24.</title>
        <authorList>
            <person name="Kim D.Y."/>
            <person name="Park H.-Y."/>
        </authorList>
    </citation>
    <scope>NUCLEOTIDE SEQUENCE [LARGE SCALE GENOMIC DNA]</scope>
    <source>
        <strain evidence="1 2">HY-24</strain>
    </source>
</reference>
<dbReference type="RefSeq" id="WP_036947007.1">
    <property type="nucleotide sequence ID" value="NZ_BAABIH010000008.1"/>
</dbReference>